<feature type="compositionally biased region" description="Acidic residues" evidence="1">
    <location>
        <begin position="100"/>
        <end position="114"/>
    </location>
</feature>
<sequence length="114" mass="13350">MFCYLQPGKKKRMPCLKKSRQPELTANYYTAATDESFSTKMRVPGPIPKDPMEKIRYHEQLLYNAREIQKILNEKLTEQMEKDKKRDEANTGSTSKINEEKEEINYGEDVGDQD</sequence>
<evidence type="ECO:0008006" key="4">
    <source>
        <dbReference type="Google" id="ProtNLM"/>
    </source>
</evidence>
<dbReference type="AlphaFoldDB" id="A0A2C5YEY0"/>
<dbReference type="EMBL" id="NJET01000018">
    <property type="protein sequence ID" value="PHH65431.1"/>
    <property type="molecule type" value="Genomic_DNA"/>
</dbReference>
<name>A0A2C5YEY0_9HYPO</name>
<reference evidence="2 3" key="1">
    <citation type="submission" date="2017-06" db="EMBL/GenBank/DDBJ databases">
        <title>Ant-infecting Ophiocordyceps genomes reveal a high diversity of potential behavioral manipulation genes and a possible major role for enterotoxins.</title>
        <authorList>
            <person name="De Bekker C."/>
            <person name="Evans H.C."/>
            <person name="Brachmann A."/>
            <person name="Hughes D.P."/>
        </authorList>
    </citation>
    <scope>NUCLEOTIDE SEQUENCE [LARGE SCALE GENOMIC DNA]</scope>
    <source>
        <strain evidence="2 3">Map64</strain>
    </source>
</reference>
<evidence type="ECO:0000313" key="2">
    <source>
        <dbReference type="EMBL" id="PHH65431.1"/>
    </source>
</evidence>
<comment type="caution">
    <text evidence="2">The sequence shown here is derived from an EMBL/GenBank/DDBJ whole genome shotgun (WGS) entry which is preliminary data.</text>
</comment>
<dbReference type="Proteomes" id="UP000226192">
    <property type="component" value="Unassembled WGS sequence"/>
</dbReference>
<feature type="region of interest" description="Disordered" evidence="1">
    <location>
        <begin position="79"/>
        <end position="114"/>
    </location>
</feature>
<dbReference type="OrthoDB" id="2288868at2759"/>
<proteinExistence type="predicted"/>
<keyword evidence="3" id="KW-1185">Reference proteome</keyword>
<organism evidence="2 3">
    <name type="scientific">Ophiocordyceps australis</name>
    <dbReference type="NCBI Taxonomy" id="1399860"/>
    <lineage>
        <taxon>Eukaryota</taxon>
        <taxon>Fungi</taxon>
        <taxon>Dikarya</taxon>
        <taxon>Ascomycota</taxon>
        <taxon>Pezizomycotina</taxon>
        <taxon>Sordariomycetes</taxon>
        <taxon>Hypocreomycetidae</taxon>
        <taxon>Hypocreales</taxon>
        <taxon>Ophiocordycipitaceae</taxon>
        <taxon>Ophiocordyceps</taxon>
    </lineage>
</organism>
<feature type="compositionally biased region" description="Basic and acidic residues" evidence="1">
    <location>
        <begin position="79"/>
        <end position="89"/>
    </location>
</feature>
<gene>
    <name evidence="2" type="ORF">CDD81_2535</name>
</gene>
<protein>
    <recommendedName>
        <fullName evidence="4">EKC/KEOPS complex subunit GON7</fullName>
    </recommendedName>
</protein>
<accession>A0A2C5YEY0</accession>
<evidence type="ECO:0000256" key="1">
    <source>
        <dbReference type="SAM" id="MobiDB-lite"/>
    </source>
</evidence>
<evidence type="ECO:0000313" key="3">
    <source>
        <dbReference type="Proteomes" id="UP000226192"/>
    </source>
</evidence>